<protein>
    <submittedName>
        <fullName evidence="1">Uncharacterized protein</fullName>
    </submittedName>
</protein>
<dbReference type="AlphaFoldDB" id="A0A445MM51"/>
<dbReference type="EMBL" id="KV876691">
    <property type="protein sequence ID" value="RZR75307.1"/>
    <property type="molecule type" value="Genomic_DNA"/>
</dbReference>
<organism evidence="1">
    <name type="scientific">Ensete ventricosum</name>
    <name type="common">Abyssinian banana</name>
    <name type="synonym">Musa ensete</name>
    <dbReference type="NCBI Taxonomy" id="4639"/>
    <lineage>
        <taxon>Eukaryota</taxon>
        <taxon>Viridiplantae</taxon>
        <taxon>Streptophyta</taxon>
        <taxon>Embryophyta</taxon>
        <taxon>Tracheophyta</taxon>
        <taxon>Spermatophyta</taxon>
        <taxon>Magnoliopsida</taxon>
        <taxon>Liliopsida</taxon>
        <taxon>Zingiberales</taxon>
        <taxon>Musaceae</taxon>
        <taxon>Ensete</taxon>
    </lineage>
</organism>
<name>A0A445MM51_ENSVE</name>
<sequence>MGCRTSTLSEKNTTVINFARSRARVEFLSIFRAPSLKFKILDIHDVLVHGKSYEHGFTKKRDGHKLCAESSFDRFFVHCLGNSKYWFLPMVFMKKRDGHKLCAESSFDRFFVHPRKFKILVFPVLLAHEKPYKHAFAKKYDGHKLCTKSRASRVSIGLLCTVSEIQNTGHSRCISPW</sequence>
<reference evidence="1" key="1">
    <citation type="journal article" date="2018" name="Data Brief">
        <title>Genome sequence data from 17 accessions of Ensete ventricosum, a staple food crop for millions in Ethiopia.</title>
        <authorList>
            <person name="Yemataw Z."/>
            <person name="Muzemil S."/>
            <person name="Ambachew D."/>
            <person name="Tripathi L."/>
            <person name="Tesfaye K."/>
            <person name="Chala A."/>
            <person name="Farbos A."/>
            <person name="O'Neill P."/>
            <person name="Moore K."/>
            <person name="Grant M."/>
            <person name="Studholme D.J."/>
        </authorList>
    </citation>
    <scope>NUCLEOTIDE SEQUENCE [LARGE SCALE GENOMIC DNA]</scope>
    <source>
        <tissue evidence="1">Leaf</tissue>
    </source>
</reference>
<dbReference type="Proteomes" id="UP000290560">
    <property type="component" value="Unassembled WGS sequence"/>
</dbReference>
<evidence type="ECO:0000313" key="1">
    <source>
        <dbReference type="EMBL" id="RZR75307.1"/>
    </source>
</evidence>
<proteinExistence type="predicted"/>
<gene>
    <name evidence="1" type="ORF">BHM03_00054363</name>
</gene>
<accession>A0A445MM51</accession>